<dbReference type="RefSeq" id="WP_155614389.1">
    <property type="nucleotide sequence ID" value="NZ_WNZX01000005.1"/>
</dbReference>
<evidence type="ECO:0000313" key="2">
    <source>
        <dbReference type="Proteomes" id="UP000450917"/>
    </source>
</evidence>
<evidence type="ECO:0000313" key="1">
    <source>
        <dbReference type="EMBL" id="MUG70590.1"/>
    </source>
</evidence>
<accession>A0A7X2Z919</accession>
<comment type="caution">
    <text evidence="1">The sequence shown here is derived from an EMBL/GenBank/DDBJ whole genome shotgun (WGS) entry which is preliminary data.</text>
</comment>
<sequence>MIELSLAVTELKRCGEALFGISESLTDLFSTHDDTDSADQPNAEALMQEDKPITFETGVYSYIAGF</sequence>
<reference evidence="1 2" key="1">
    <citation type="submission" date="2019-11" db="EMBL/GenBank/DDBJ databases">
        <title>Draft genome sequences of five Paenibacillus species of dairy origin.</title>
        <authorList>
            <person name="Olajide A.M."/>
            <person name="Chen S."/>
            <person name="Lapointe G."/>
        </authorList>
    </citation>
    <scope>NUCLEOTIDE SEQUENCE [LARGE SCALE GENOMIC DNA]</scope>
    <source>
        <strain evidence="1 2">2CS3</strain>
    </source>
</reference>
<name>A0A7X2Z919_9BACL</name>
<keyword evidence="2" id="KW-1185">Reference proteome</keyword>
<dbReference type="AlphaFoldDB" id="A0A7X2Z919"/>
<dbReference type="Proteomes" id="UP000450917">
    <property type="component" value="Unassembled WGS sequence"/>
</dbReference>
<gene>
    <name evidence="1" type="ORF">GNP93_07835</name>
</gene>
<organism evidence="1 2">
    <name type="scientific">Paenibacillus validus</name>
    <dbReference type="NCBI Taxonomy" id="44253"/>
    <lineage>
        <taxon>Bacteria</taxon>
        <taxon>Bacillati</taxon>
        <taxon>Bacillota</taxon>
        <taxon>Bacilli</taxon>
        <taxon>Bacillales</taxon>
        <taxon>Paenibacillaceae</taxon>
        <taxon>Paenibacillus</taxon>
    </lineage>
</organism>
<protein>
    <submittedName>
        <fullName evidence="1">Uncharacterized protein</fullName>
    </submittedName>
</protein>
<proteinExistence type="predicted"/>
<dbReference type="EMBL" id="WNZX01000005">
    <property type="protein sequence ID" value="MUG70590.1"/>
    <property type="molecule type" value="Genomic_DNA"/>
</dbReference>